<dbReference type="GO" id="GO:0004300">
    <property type="term" value="F:enoyl-CoA hydratase activity"/>
    <property type="evidence" value="ECO:0007669"/>
    <property type="project" value="UniProtKB-EC"/>
</dbReference>
<dbReference type="InterPro" id="IPR001753">
    <property type="entry name" value="Enoyl-CoA_hydra/iso"/>
</dbReference>
<dbReference type="CDD" id="cd06558">
    <property type="entry name" value="crotonase-like"/>
    <property type="match status" value="1"/>
</dbReference>
<dbReference type="Gene3D" id="3.90.226.10">
    <property type="entry name" value="2-enoyl-CoA Hydratase, Chain A, domain 1"/>
    <property type="match status" value="1"/>
</dbReference>
<dbReference type="AlphaFoldDB" id="A0A0B5BE00"/>
<dbReference type="OrthoDB" id="5365311at2"/>
<gene>
    <name evidence="2" type="ORF">GPICK_16220</name>
</gene>
<evidence type="ECO:0000313" key="3">
    <source>
        <dbReference type="Proteomes" id="UP000057609"/>
    </source>
</evidence>
<dbReference type="KEGG" id="gpi:GPICK_16220"/>
<evidence type="ECO:0000313" key="2">
    <source>
        <dbReference type="EMBL" id="AJE04712.1"/>
    </source>
</evidence>
<dbReference type="HOGENOM" id="CLU_009834_7_3_7"/>
<dbReference type="InterPro" id="IPR014748">
    <property type="entry name" value="Enoyl-CoA_hydra_C"/>
</dbReference>
<dbReference type="EMBL" id="CP009788">
    <property type="protein sequence ID" value="AJE04712.1"/>
    <property type="molecule type" value="Genomic_DNA"/>
</dbReference>
<protein>
    <submittedName>
        <fullName evidence="2">Enoyl-CoA hydratase</fullName>
        <ecNumber evidence="2">4.2.1.17</ecNumber>
    </submittedName>
</protein>
<dbReference type="SUPFAM" id="SSF52096">
    <property type="entry name" value="ClpP/crotonase"/>
    <property type="match status" value="1"/>
</dbReference>
<dbReference type="Proteomes" id="UP000057609">
    <property type="component" value="Chromosome"/>
</dbReference>
<accession>A0A0B5BE00</accession>
<dbReference type="InterPro" id="IPR051683">
    <property type="entry name" value="Enoyl-CoA_Hydratase/Isomerase"/>
</dbReference>
<evidence type="ECO:0000256" key="1">
    <source>
        <dbReference type="ARBA" id="ARBA00005254"/>
    </source>
</evidence>
<dbReference type="PANTHER" id="PTHR42964:SF1">
    <property type="entry name" value="POLYKETIDE BIOSYNTHESIS ENOYL-COA HYDRATASE PKSH-RELATED"/>
    <property type="match status" value="1"/>
</dbReference>
<dbReference type="InterPro" id="IPR029045">
    <property type="entry name" value="ClpP/crotonase-like_dom_sf"/>
</dbReference>
<comment type="similarity">
    <text evidence="1">Belongs to the enoyl-CoA hydratase/isomerase family.</text>
</comment>
<dbReference type="PANTHER" id="PTHR42964">
    <property type="entry name" value="ENOYL-COA HYDRATASE"/>
    <property type="match status" value="1"/>
</dbReference>
<organism evidence="2 3">
    <name type="scientific">Geobacter pickeringii</name>
    <dbReference type="NCBI Taxonomy" id="345632"/>
    <lineage>
        <taxon>Bacteria</taxon>
        <taxon>Pseudomonadati</taxon>
        <taxon>Thermodesulfobacteriota</taxon>
        <taxon>Desulfuromonadia</taxon>
        <taxon>Geobacterales</taxon>
        <taxon>Geobacteraceae</taxon>
        <taxon>Geobacter</taxon>
    </lineage>
</organism>
<keyword evidence="3" id="KW-1185">Reference proteome</keyword>
<dbReference type="GO" id="GO:0008300">
    <property type="term" value="P:isoprenoid catabolic process"/>
    <property type="evidence" value="ECO:0007669"/>
    <property type="project" value="TreeGrafter"/>
</dbReference>
<dbReference type="STRING" id="345632.GPICK_16220"/>
<proteinExistence type="inferred from homology"/>
<reference evidence="2 3" key="1">
    <citation type="journal article" date="2015" name="Genome Announc.">
        <title>Complete Genome of Geobacter pickeringii G13T, a Metal-Reducing Isolate from Sedimentary Kaolin Deposits.</title>
        <authorList>
            <person name="Badalamenti J.P."/>
            <person name="Bond D.R."/>
        </authorList>
    </citation>
    <scope>NUCLEOTIDE SEQUENCE [LARGE SCALE GENOMIC DNA]</scope>
    <source>
        <strain evidence="2 3">G13</strain>
    </source>
</reference>
<name>A0A0B5BE00_9BACT</name>
<dbReference type="EC" id="4.2.1.17" evidence="2"/>
<sequence>MTDKTILTDIDERGIATLTMNRPELHNAFDDALIATLTGELRRLESDDAVRVVVLAAAGRSFSAGADLSWMRRMADYTREENLADALGLAELMGTLATLKKPTIAAVQGAAYGGGVGLVACCDIAIASRRATFCLSEVKLGLIPAVISPYVVEAIGPRAARRYFQSAESFGGDEAHRLGLVHEVTAEEELSGAVERLAAGLLANGPRAMAAAKELVARVAAGPVDGAMIRDTAERIAATRASDEGKEGLSAFLEKRKPAWVKG</sequence>
<dbReference type="Pfam" id="PF00378">
    <property type="entry name" value="ECH_1"/>
    <property type="match status" value="1"/>
</dbReference>
<dbReference type="Gene3D" id="1.10.12.10">
    <property type="entry name" value="Lyase 2-enoyl-coa Hydratase, Chain A, domain 2"/>
    <property type="match status" value="1"/>
</dbReference>
<dbReference type="RefSeq" id="WP_039744956.1">
    <property type="nucleotide sequence ID" value="NZ_CP009788.1"/>
</dbReference>
<keyword evidence="2" id="KW-0456">Lyase</keyword>